<evidence type="ECO:0000313" key="1">
    <source>
        <dbReference type="EMBL" id="QJA48765.1"/>
    </source>
</evidence>
<organism evidence="1">
    <name type="scientific">viral metagenome</name>
    <dbReference type="NCBI Taxonomy" id="1070528"/>
    <lineage>
        <taxon>unclassified sequences</taxon>
        <taxon>metagenomes</taxon>
        <taxon>organismal metagenomes</taxon>
    </lineage>
</organism>
<accession>A0A6H1ZNB4</accession>
<proteinExistence type="predicted"/>
<protein>
    <submittedName>
        <fullName evidence="1">Uncharacterized protein</fullName>
    </submittedName>
</protein>
<sequence>MGKRIVRRKYDNDIHAKRLIKVLKLKKPCGKCPAAPRYNSGVYAGNMWVNGYVACIICYNFIHGEGGSHHGKTTFMCV</sequence>
<dbReference type="AlphaFoldDB" id="A0A6H1ZNB4"/>
<gene>
    <name evidence="1" type="ORF">TM448A01146_0036</name>
</gene>
<name>A0A6H1ZNB4_9ZZZZ</name>
<reference evidence="1" key="1">
    <citation type="submission" date="2020-03" db="EMBL/GenBank/DDBJ databases">
        <title>The deep terrestrial virosphere.</title>
        <authorList>
            <person name="Holmfeldt K."/>
            <person name="Nilsson E."/>
            <person name="Simone D."/>
            <person name="Lopez-Fernandez M."/>
            <person name="Wu X."/>
            <person name="de Brujin I."/>
            <person name="Lundin D."/>
            <person name="Andersson A."/>
            <person name="Bertilsson S."/>
            <person name="Dopson M."/>
        </authorList>
    </citation>
    <scope>NUCLEOTIDE SEQUENCE</scope>
    <source>
        <strain evidence="1">TM448A01146</strain>
    </source>
</reference>
<dbReference type="EMBL" id="MT144101">
    <property type="protein sequence ID" value="QJA48765.1"/>
    <property type="molecule type" value="Genomic_DNA"/>
</dbReference>